<proteinExistence type="predicted"/>
<evidence type="ECO:0000313" key="2">
    <source>
        <dbReference type="Proteomes" id="UP001148299"/>
    </source>
</evidence>
<name>A0A9W9ULZ2_PENBR</name>
<accession>A0A9W9ULZ2</accession>
<dbReference type="InterPro" id="IPR036188">
    <property type="entry name" value="FAD/NAD-bd_sf"/>
</dbReference>
<dbReference type="AlphaFoldDB" id="A0A9W9ULZ2"/>
<dbReference type="EMBL" id="JAPZBR010000006">
    <property type="protein sequence ID" value="KAJ5349988.1"/>
    <property type="molecule type" value="Genomic_DNA"/>
</dbReference>
<comment type="caution">
    <text evidence="1">The sequence shown here is derived from an EMBL/GenBank/DDBJ whole genome shotgun (WGS) entry which is preliminary data.</text>
</comment>
<gene>
    <name evidence="1" type="ORF">N7541_007715</name>
</gene>
<sequence>MSVNAGRRPRSAIPGVIPTPWAAFATHGPMHARVTVEQVKAGFFQDLYKLHSARSTWWTGGAFAANFQTQLWKFDEGLIPKIPKTLQGL</sequence>
<protein>
    <submittedName>
        <fullName evidence="1">Uncharacterized protein</fullName>
    </submittedName>
</protein>
<organism evidence="1 2">
    <name type="scientific">Penicillium brevicompactum</name>
    <dbReference type="NCBI Taxonomy" id="5074"/>
    <lineage>
        <taxon>Eukaryota</taxon>
        <taxon>Fungi</taxon>
        <taxon>Dikarya</taxon>
        <taxon>Ascomycota</taxon>
        <taxon>Pezizomycotina</taxon>
        <taxon>Eurotiomycetes</taxon>
        <taxon>Eurotiomycetidae</taxon>
        <taxon>Eurotiales</taxon>
        <taxon>Aspergillaceae</taxon>
        <taxon>Penicillium</taxon>
    </lineage>
</organism>
<keyword evidence="2" id="KW-1185">Reference proteome</keyword>
<dbReference type="Proteomes" id="UP001148299">
    <property type="component" value="Unassembled WGS sequence"/>
</dbReference>
<dbReference type="Gene3D" id="3.50.50.60">
    <property type="entry name" value="FAD/NAD(P)-binding domain"/>
    <property type="match status" value="1"/>
</dbReference>
<reference evidence="1" key="1">
    <citation type="submission" date="2022-12" db="EMBL/GenBank/DDBJ databases">
        <authorList>
            <person name="Petersen C."/>
        </authorList>
    </citation>
    <scope>NUCLEOTIDE SEQUENCE</scope>
    <source>
        <strain evidence="1">IBT 35675</strain>
    </source>
</reference>
<reference evidence="1" key="2">
    <citation type="journal article" date="2023" name="IMA Fungus">
        <title>Comparative genomic study of the Penicillium genus elucidates a diverse pangenome and 15 lateral gene transfer events.</title>
        <authorList>
            <person name="Petersen C."/>
            <person name="Sorensen T."/>
            <person name="Nielsen M.R."/>
            <person name="Sondergaard T.E."/>
            <person name="Sorensen J.L."/>
            <person name="Fitzpatrick D.A."/>
            <person name="Frisvad J.C."/>
            <person name="Nielsen K.L."/>
        </authorList>
    </citation>
    <scope>NUCLEOTIDE SEQUENCE</scope>
    <source>
        <strain evidence="1">IBT 35675</strain>
    </source>
</reference>
<evidence type="ECO:0000313" key="1">
    <source>
        <dbReference type="EMBL" id="KAJ5349988.1"/>
    </source>
</evidence>